<gene>
    <name evidence="3" type="ORF">NDK47_15925</name>
</gene>
<feature type="transmembrane region" description="Helical" evidence="2">
    <location>
        <begin position="40"/>
        <end position="64"/>
    </location>
</feature>
<feature type="transmembrane region" description="Helical" evidence="2">
    <location>
        <begin position="145"/>
        <end position="161"/>
    </location>
</feature>
<organism evidence="3 4">
    <name type="scientific">Brevibacillus ruminantium</name>
    <dbReference type="NCBI Taxonomy" id="2950604"/>
    <lineage>
        <taxon>Bacteria</taxon>
        <taxon>Bacillati</taxon>
        <taxon>Bacillota</taxon>
        <taxon>Bacilli</taxon>
        <taxon>Bacillales</taxon>
        <taxon>Paenibacillaceae</taxon>
        <taxon>Brevibacillus</taxon>
    </lineage>
</organism>
<name>A0ABY4WCM0_9BACL</name>
<dbReference type="EMBL" id="CP098755">
    <property type="protein sequence ID" value="USG63662.1"/>
    <property type="molecule type" value="Genomic_DNA"/>
</dbReference>
<proteinExistence type="predicted"/>
<accession>A0ABY4WCM0</accession>
<feature type="compositionally biased region" description="Basic and acidic residues" evidence="1">
    <location>
        <begin position="8"/>
        <end position="21"/>
    </location>
</feature>
<protein>
    <submittedName>
        <fullName evidence="3">YqhR family membrane protein</fullName>
    </submittedName>
</protein>
<dbReference type="RefSeq" id="WP_251870741.1">
    <property type="nucleotide sequence ID" value="NZ_CP098755.1"/>
</dbReference>
<evidence type="ECO:0000313" key="3">
    <source>
        <dbReference type="EMBL" id="USG63662.1"/>
    </source>
</evidence>
<evidence type="ECO:0000313" key="4">
    <source>
        <dbReference type="Proteomes" id="UP001056500"/>
    </source>
</evidence>
<feature type="transmembrane region" description="Helical" evidence="2">
    <location>
        <begin position="84"/>
        <end position="105"/>
    </location>
</feature>
<feature type="transmembrane region" description="Helical" evidence="2">
    <location>
        <begin position="112"/>
        <end position="133"/>
    </location>
</feature>
<evidence type="ECO:0000256" key="1">
    <source>
        <dbReference type="SAM" id="MobiDB-lite"/>
    </source>
</evidence>
<dbReference type="Pfam" id="PF11085">
    <property type="entry name" value="YqhR"/>
    <property type="match status" value="1"/>
</dbReference>
<feature type="region of interest" description="Disordered" evidence="1">
    <location>
        <begin position="1"/>
        <end position="22"/>
    </location>
</feature>
<keyword evidence="2" id="KW-1133">Transmembrane helix</keyword>
<keyword evidence="4" id="KW-1185">Reference proteome</keyword>
<keyword evidence="2" id="KW-0812">Transmembrane</keyword>
<dbReference type="Proteomes" id="UP001056500">
    <property type="component" value="Chromosome"/>
</dbReference>
<evidence type="ECO:0000256" key="2">
    <source>
        <dbReference type="SAM" id="Phobius"/>
    </source>
</evidence>
<reference evidence="3" key="1">
    <citation type="submission" date="2022-06" db="EMBL/GenBank/DDBJ databases">
        <title>Genome sequencing of Brevibacillus sp. BB3-R1.</title>
        <authorList>
            <person name="Heo J."/>
            <person name="Lee D."/>
            <person name="Won M."/>
            <person name="Han B.-H."/>
            <person name="Hong S.-B."/>
            <person name="Kwon S.-W."/>
        </authorList>
    </citation>
    <scope>NUCLEOTIDE SEQUENCE</scope>
    <source>
        <strain evidence="3">BB3-R1</strain>
    </source>
</reference>
<sequence>MSMTKTRGYRDRNETEEREQVGVDSAGKAKAFPFVKMVEVAFWGTVFWGVIARSLAHLLNFTPYGLGAYARPMLGAVHEDSWPAIWLGALMLFFESLLAVFLYSVLFKRSRIWWSGLLYGLMLLVVAGFFFRMGNWDQSTLSTEIGWYLSYGLFVGMTVTLEQHDQA</sequence>
<dbReference type="InterPro" id="IPR024563">
    <property type="entry name" value="YqhR"/>
</dbReference>
<keyword evidence="2" id="KW-0472">Membrane</keyword>